<dbReference type="FunFam" id="3.30.300.30:FF:000008">
    <property type="entry name" value="2,3-dihydroxybenzoate-AMP ligase"/>
    <property type="match status" value="3"/>
</dbReference>
<evidence type="ECO:0000256" key="4">
    <source>
        <dbReference type="ARBA" id="ARBA00022598"/>
    </source>
</evidence>
<evidence type="ECO:0000256" key="5">
    <source>
        <dbReference type="ARBA" id="ARBA00022832"/>
    </source>
</evidence>
<evidence type="ECO:0000256" key="1">
    <source>
        <dbReference type="ARBA" id="ARBA00001946"/>
    </source>
</evidence>
<dbReference type="PROSITE" id="PS00455">
    <property type="entry name" value="AMP_BINDING"/>
    <property type="match status" value="3"/>
</dbReference>
<keyword evidence="5" id="KW-0276">Fatty acid metabolism</keyword>
<keyword evidence="6" id="KW-0460">Magnesium</keyword>
<keyword evidence="7" id="KW-0443">Lipid metabolism</keyword>
<feature type="domain" description="AMP-binding enzyme C-terminal" evidence="13">
    <location>
        <begin position="1638"/>
        <end position="1712"/>
    </location>
</feature>
<comment type="catalytic activity">
    <reaction evidence="8">
        <text>(E)-4-coumarate + ATP + H(+) = (E)-4-coumaroyl-AMP + diphosphate</text>
        <dbReference type="Rhea" id="RHEA:72419"/>
        <dbReference type="ChEBI" id="CHEBI:12876"/>
        <dbReference type="ChEBI" id="CHEBI:15378"/>
        <dbReference type="ChEBI" id="CHEBI:30616"/>
        <dbReference type="ChEBI" id="CHEBI:33019"/>
        <dbReference type="ChEBI" id="CHEBI:192348"/>
    </reaction>
    <physiologicalReaction direction="left-to-right" evidence="8">
        <dbReference type="Rhea" id="RHEA:72420"/>
    </physiologicalReaction>
</comment>
<feature type="region of interest" description="Disordered" evidence="11">
    <location>
        <begin position="812"/>
        <end position="831"/>
    </location>
</feature>
<evidence type="ECO:0000313" key="15">
    <source>
        <dbReference type="Proteomes" id="UP001341281"/>
    </source>
</evidence>
<evidence type="ECO:0000256" key="8">
    <source>
        <dbReference type="ARBA" id="ARBA00034219"/>
    </source>
</evidence>
<feature type="domain" description="AMP-binding enzyme C-terminal" evidence="13">
    <location>
        <begin position="553"/>
        <end position="627"/>
    </location>
</feature>
<dbReference type="InterPro" id="IPR020845">
    <property type="entry name" value="AMP-binding_CS"/>
</dbReference>
<feature type="domain" description="AMP-dependent synthetase/ligase" evidence="12">
    <location>
        <begin position="125"/>
        <end position="503"/>
    </location>
</feature>
<evidence type="ECO:0000256" key="11">
    <source>
        <dbReference type="SAM" id="MobiDB-lite"/>
    </source>
</evidence>
<evidence type="ECO:0000259" key="13">
    <source>
        <dbReference type="Pfam" id="PF13193"/>
    </source>
</evidence>
<evidence type="ECO:0000256" key="10">
    <source>
        <dbReference type="ARBA" id="ARBA00034252"/>
    </source>
</evidence>
<evidence type="ECO:0000256" key="9">
    <source>
        <dbReference type="ARBA" id="ARBA00034223"/>
    </source>
</evidence>
<dbReference type="EMBL" id="CP144746">
    <property type="protein sequence ID" value="WVZ55344.1"/>
    <property type="molecule type" value="Genomic_DNA"/>
</dbReference>
<evidence type="ECO:0000259" key="12">
    <source>
        <dbReference type="Pfam" id="PF00501"/>
    </source>
</evidence>
<comment type="cofactor">
    <cofactor evidence="1">
        <name>Mg(2+)</name>
        <dbReference type="ChEBI" id="CHEBI:18420"/>
    </cofactor>
</comment>
<evidence type="ECO:0000256" key="7">
    <source>
        <dbReference type="ARBA" id="ARBA00023098"/>
    </source>
</evidence>
<reference evidence="14 15" key="1">
    <citation type="submission" date="2024-02" db="EMBL/GenBank/DDBJ databases">
        <title>High-quality chromosome-scale genome assembly of Pensacola bahiagrass (Paspalum notatum Flugge var. saurae).</title>
        <authorList>
            <person name="Vega J.M."/>
            <person name="Podio M."/>
            <person name="Orjuela J."/>
            <person name="Siena L.A."/>
            <person name="Pessino S.C."/>
            <person name="Combes M.C."/>
            <person name="Mariac C."/>
            <person name="Albertini E."/>
            <person name="Pupilli F."/>
            <person name="Ortiz J.P.A."/>
            <person name="Leblanc O."/>
        </authorList>
    </citation>
    <scope>NUCLEOTIDE SEQUENCE [LARGE SCALE GENOMIC DNA]</scope>
    <source>
        <strain evidence="14">R1</strain>
        <tissue evidence="14">Leaf</tissue>
    </source>
</reference>
<comment type="catalytic activity">
    <reaction evidence="9">
        <text>(E)-4-coumaroyl-AMP + CoA = (E)-4-coumaroyl-CoA + AMP + H(+)</text>
        <dbReference type="Rhea" id="RHEA:72423"/>
        <dbReference type="ChEBI" id="CHEBI:15378"/>
        <dbReference type="ChEBI" id="CHEBI:57287"/>
        <dbReference type="ChEBI" id="CHEBI:85008"/>
        <dbReference type="ChEBI" id="CHEBI:192348"/>
        <dbReference type="ChEBI" id="CHEBI:456215"/>
    </reaction>
    <physiologicalReaction direction="left-to-right" evidence="9">
        <dbReference type="Rhea" id="RHEA:72424"/>
    </physiologicalReaction>
</comment>
<accession>A0AAQ3PTF4</accession>
<dbReference type="InterPro" id="IPR045851">
    <property type="entry name" value="AMP-bd_C_sf"/>
</dbReference>
<keyword evidence="15" id="KW-1185">Reference proteome</keyword>
<dbReference type="Gene3D" id="3.30.300.30">
    <property type="match status" value="3"/>
</dbReference>
<proteinExistence type="inferred from homology"/>
<dbReference type="Proteomes" id="UP001341281">
    <property type="component" value="Chromosome 02"/>
</dbReference>
<feature type="compositionally biased region" description="Acidic residues" evidence="11">
    <location>
        <begin position="812"/>
        <end position="823"/>
    </location>
</feature>
<comment type="catalytic activity">
    <reaction evidence="10">
        <text>(E)-4-coumarate + ATP + CoA = (E)-4-coumaroyl-CoA + AMP + diphosphate</text>
        <dbReference type="Rhea" id="RHEA:19641"/>
        <dbReference type="ChEBI" id="CHEBI:12876"/>
        <dbReference type="ChEBI" id="CHEBI:30616"/>
        <dbReference type="ChEBI" id="CHEBI:33019"/>
        <dbReference type="ChEBI" id="CHEBI:57287"/>
        <dbReference type="ChEBI" id="CHEBI:85008"/>
        <dbReference type="ChEBI" id="CHEBI:456215"/>
        <dbReference type="EC" id="6.2.1.12"/>
    </reaction>
    <physiologicalReaction direction="left-to-right" evidence="10">
        <dbReference type="Rhea" id="RHEA:19642"/>
    </physiologicalReaction>
</comment>
<evidence type="ECO:0000256" key="3">
    <source>
        <dbReference type="ARBA" id="ARBA00012959"/>
    </source>
</evidence>
<comment type="similarity">
    <text evidence="2">Belongs to the ATP-dependent AMP-binding enzyme family.</text>
</comment>
<dbReference type="GO" id="GO:0009698">
    <property type="term" value="P:phenylpropanoid metabolic process"/>
    <property type="evidence" value="ECO:0007669"/>
    <property type="project" value="UniProtKB-ARBA"/>
</dbReference>
<dbReference type="InterPro" id="IPR000873">
    <property type="entry name" value="AMP-dep_synth/lig_dom"/>
</dbReference>
<dbReference type="Gene3D" id="3.40.50.12780">
    <property type="entry name" value="N-terminal domain of ligase-like"/>
    <property type="match status" value="3"/>
</dbReference>
<evidence type="ECO:0000256" key="2">
    <source>
        <dbReference type="ARBA" id="ARBA00006432"/>
    </source>
</evidence>
<evidence type="ECO:0000313" key="14">
    <source>
        <dbReference type="EMBL" id="WVZ55344.1"/>
    </source>
</evidence>
<name>A0AAQ3PTF4_PASNO</name>
<keyword evidence="4" id="KW-0436">Ligase</keyword>
<dbReference type="EC" id="6.2.1.12" evidence="3"/>
<dbReference type="GO" id="GO:0106290">
    <property type="term" value="F:trans-cinnamate-CoA ligase activity"/>
    <property type="evidence" value="ECO:0007669"/>
    <property type="project" value="UniProtKB-ARBA"/>
</dbReference>
<dbReference type="Pfam" id="PF13193">
    <property type="entry name" value="AMP-binding_C"/>
    <property type="match status" value="3"/>
</dbReference>
<feature type="domain" description="AMP-dependent synthetase/ligase" evidence="12">
    <location>
        <begin position="684"/>
        <end position="1079"/>
    </location>
</feature>
<organism evidence="14 15">
    <name type="scientific">Paspalum notatum var. saurae</name>
    <dbReference type="NCBI Taxonomy" id="547442"/>
    <lineage>
        <taxon>Eukaryota</taxon>
        <taxon>Viridiplantae</taxon>
        <taxon>Streptophyta</taxon>
        <taxon>Embryophyta</taxon>
        <taxon>Tracheophyta</taxon>
        <taxon>Spermatophyta</taxon>
        <taxon>Magnoliopsida</taxon>
        <taxon>Liliopsida</taxon>
        <taxon>Poales</taxon>
        <taxon>Poaceae</taxon>
        <taxon>PACMAD clade</taxon>
        <taxon>Panicoideae</taxon>
        <taxon>Andropogonodae</taxon>
        <taxon>Paspaleae</taxon>
        <taxon>Paspalinae</taxon>
        <taxon>Paspalum</taxon>
    </lineage>
</organism>
<dbReference type="SUPFAM" id="SSF56801">
    <property type="entry name" value="Acetyl-CoA synthetase-like"/>
    <property type="match status" value="3"/>
</dbReference>
<dbReference type="NCBIfam" id="NF006020">
    <property type="entry name" value="PRK08162.1"/>
    <property type="match status" value="3"/>
</dbReference>
<sequence>MRAAAAFAIRRLFPPYTTATTTSSSSVRSQQLRNQSRHYFNPHLDYSNHHLARARALLNPSSPCHLRGSWSSPPAAASQLLLLSTLAAGRGGGGAREEDEVLDMDAGTVRCAANHAPLSPISFIERAAAVYGSRAAVVYGERRHTWAEARRRCVRVAAALATRFGVARGDVVAVLSPNVPAMYELHFAVPMAGAVLCAFNTRHDAAMVSVLLKHSGAKVFLVESNLLDVGRAALQRLAESSAAAAAVPVLLTISDDADSDDYEDLVANAPETFDIRWPVSELDPISLNYTSGTTSRPKGVVYNHRGAYLNTIATVLAYDITAMPTYLWTVPMFHCNGWNLPWGVAMQGGTNVCLRHFTAKVIFDSIARWKVTHMGGAPTVLNMIANAPAAERKPLPGPVRVMTGGAPPPPRVLFAVEKLGFAVYHIYGLTETYGPATVCTWMPEWDALPAEERARLKARQGFHHIAMQDVDVKNPDTMDSVPHDGQTVGEVMFRGNTVMSGYYRDLNATKESMAGGWLHTGDLAVRHPDGYIQLKDRAKDIIISGGENISSIEVESVIFSHPAVLEAAVVARPDDHWGETPCAFVKLKDGASATEAEIISFCRDRLPHYMAPKTVVFEDLPKTSTGKTQKFVLRDKARAMGSLTKIADSKIGEAKEAGEVLDMEVGTVRCAANYAPLSPISFIEHAAAVYGGRAAVVYGERRRTWSEVRGRCVRVAAALAAHFGVARGDVVAVLSPNVPAMYELQFAVPMAGAVLCALNTRHDAAMVSVLLKHSGAKVFFVESHLLDVGRAALKLLAESSATTLPVLVTISEDDSDSDSDGAGDGDGAGGASGCTDYEDLIKDAPSSQFDIRWPVNELDPIALNYTSGTTSRPKGVVYNHRGAYLNTVATVLKLDVAAVPTYLWTVPMFHGNGWNLTWGVAMQGGTNVCLRHFTAKVIFDSIARWKVTHMGGAPTVLNMIVNTPAADRKPLPGPVRVVTGGAPPLPHVLSEMEKLGFVLYHVYGLTETCGVATVCTWMPEWDALPAEERARRKARQGCRHFAVQDVDVKDLATMESVPHDGQTVGEVMFRGNTMMSGYYRDLDATKESMAGGWLHTGDLAVRHQDGSIQVKDRAKDIIISGGENISSIEVESLLFSHPAVLDAAVVARPDDHWGETPCAFVKLKDDGVATEAEIISFCRERLPNYMAPRTVVFEDFLPKTPTGKTQKFRAALVYGDRTAVVCGDTRFSWRETRDRCLAGASALAHLGVGRRDVVAVIASNIPAMYELHFSVPMTGGVLCTLNTRHDAAMVSNLLKHSDTKVFLVESQFLAVARDALRLLADAKASLPLFITISDPDAADNVGGGMEYESLLRNAPRGFDIRWPADERDPISLNYTSGTTSRPKGVIYSHRGAFLNSLATVLVTDMATMPVYLWTVPMFHCNGWCMVWATAARGGTSVCLGSVAPRAIFEQIVRNGVTNMGGAPTVLNMIVNAPVSERKPLPTRVRISTGGAPPPPQVLAKMDELGFDVVHGYGLTETYGAATVCAWKPEWDALPPSERARMKALQGVPHTMLQEIAIKDPVTMETVPSDGRAVGEVMLRGNTVMSGYYKDAAATEEAMRGGWLRTGDLGVRHPDGYIQLKDRSKDIIISGGENISSIEVESVLFGHPAVLDAAVVARPDDHWGETPCAFVTLKDGAKATADDIVGFCRARLPHFMAPRTVVFSDLPKTSTGKTQKYILREKARAMGSLGKPGRSRI</sequence>
<dbReference type="InterPro" id="IPR042099">
    <property type="entry name" value="ANL_N_sf"/>
</dbReference>
<dbReference type="GO" id="GO:0016207">
    <property type="term" value="F:4-coumarate-CoA ligase activity"/>
    <property type="evidence" value="ECO:0007669"/>
    <property type="project" value="UniProtKB-EC"/>
</dbReference>
<dbReference type="GO" id="GO:0006631">
    <property type="term" value="P:fatty acid metabolic process"/>
    <property type="evidence" value="ECO:0007669"/>
    <property type="project" value="UniProtKB-KW"/>
</dbReference>
<dbReference type="PANTHER" id="PTHR43859:SF4">
    <property type="entry name" value="BUTANOATE--COA LIGASE AAE1-RELATED"/>
    <property type="match status" value="1"/>
</dbReference>
<feature type="domain" description="AMP-binding enzyme C-terminal" evidence="13">
    <location>
        <begin position="1129"/>
        <end position="1204"/>
    </location>
</feature>
<dbReference type="Pfam" id="PF00501">
    <property type="entry name" value="AMP-binding"/>
    <property type="match status" value="3"/>
</dbReference>
<dbReference type="InterPro" id="IPR025110">
    <property type="entry name" value="AMP-bd_C"/>
</dbReference>
<feature type="domain" description="AMP-dependent synthetase/ligase" evidence="12">
    <location>
        <begin position="1209"/>
        <end position="1588"/>
    </location>
</feature>
<evidence type="ECO:0000256" key="6">
    <source>
        <dbReference type="ARBA" id="ARBA00022842"/>
    </source>
</evidence>
<dbReference type="FunFam" id="3.40.50.12780:FF:000003">
    <property type="entry name" value="Long-chain-fatty-acid--CoA ligase FadD"/>
    <property type="match status" value="3"/>
</dbReference>
<dbReference type="PANTHER" id="PTHR43859">
    <property type="entry name" value="ACYL-ACTIVATING ENZYME"/>
    <property type="match status" value="1"/>
</dbReference>
<dbReference type="CDD" id="cd12118">
    <property type="entry name" value="ttLC_FACS_AEE21_like"/>
    <property type="match status" value="3"/>
</dbReference>
<protein>
    <recommendedName>
        <fullName evidence="3">4-coumarate--CoA ligase</fullName>
        <ecNumber evidence="3">6.2.1.12</ecNumber>
    </recommendedName>
</protein>
<gene>
    <name evidence="14" type="ORF">U9M48_006016</name>
</gene>